<dbReference type="Pfam" id="PF00510">
    <property type="entry name" value="COX3"/>
    <property type="match status" value="1"/>
</dbReference>
<dbReference type="GO" id="GO:0006123">
    <property type="term" value="P:mitochondrial electron transport, cytochrome c to oxygen"/>
    <property type="evidence" value="ECO:0007669"/>
    <property type="project" value="TreeGrafter"/>
</dbReference>
<evidence type="ECO:0000256" key="4">
    <source>
        <dbReference type="ARBA" id="ARBA00022692"/>
    </source>
</evidence>
<proteinExistence type="inferred from homology"/>
<evidence type="ECO:0000256" key="9">
    <source>
        <dbReference type="RuleBase" id="RU003375"/>
    </source>
</evidence>
<keyword evidence="9 12" id="KW-0496">Mitochondrion</keyword>
<dbReference type="FunFam" id="1.10.287.70:FF:000082">
    <property type="entry name" value="Cytochrome c oxidase subunit 3"/>
    <property type="match status" value="1"/>
</dbReference>
<feature type="domain" description="Heme-copper oxidase subunit III family profile" evidence="11">
    <location>
        <begin position="78"/>
        <end position="147"/>
    </location>
</feature>
<evidence type="ECO:0000313" key="12">
    <source>
        <dbReference type="EMBL" id="ATV95682.1"/>
    </source>
</evidence>
<feature type="chain" id="PRO_5014137056" description="Cytochrome c oxidase subunit 3" evidence="10">
    <location>
        <begin position="16"/>
        <end position="465"/>
    </location>
</feature>
<keyword evidence="5" id="KW-1278">Translocase</keyword>
<geneLocation type="mitochondrion" evidence="12"/>
<evidence type="ECO:0000256" key="6">
    <source>
        <dbReference type="ARBA" id="ARBA00022989"/>
    </source>
</evidence>
<dbReference type="Gene3D" id="3.10.28.10">
    <property type="entry name" value="Homing endonucleases"/>
    <property type="match status" value="2"/>
</dbReference>
<evidence type="ECO:0000256" key="5">
    <source>
        <dbReference type="ARBA" id="ARBA00022967"/>
    </source>
</evidence>
<feature type="signal peptide" evidence="10">
    <location>
        <begin position="1"/>
        <end position="15"/>
    </location>
</feature>
<evidence type="ECO:0000256" key="1">
    <source>
        <dbReference type="ARBA" id="ARBA00004448"/>
    </source>
</evidence>
<keyword evidence="12" id="KW-0255">Endonuclease</keyword>
<keyword evidence="7" id="KW-0472">Membrane</keyword>
<dbReference type="InterPro" id="IPR027434">
    <property type="entry name" value="Homing_endonucl"/>
</dbReference>
<keyword evidence="6" id="KW-1133">Transmembrane helix</keyword>
<comment type="catalytic activity">
    <reaction evidence="8">
        <text>4 Fe(II)-[cytochrome c] + O2 + 8 H(+)(in) = 4 Fe(III)-[cytochrome c] + 2 H2O + 4 H(+)(out)</text>
        <dbReference type="Rhea" id="RHEA:11436"/>
        <dbReference type="Rhea" id="RHEA-COMP:10350"/>
        <dbReference type="Rhea" id="RHEA-COMP:14399"/>
        <dbReference type="ChEBI" id="CHEBI:15377"/>
        <dbReference type="ChEBI" id="CHEBI:15378"/>
        <dbReference type="ChEBI" id="CHEBI:15379"/>
        <dbReference type="ChEBI" id="CHEBI:29033"/>
        <dbReference type="ChEBI" id="CHEBI:29034"/>
        <dbReference type="EC" id="7.1.1.9"/>
    </reaction>
    <physiologicalReaction direction="left-to-right" evidence="8">
        <dbReference type="Rhea" id="RHEA:11437"/>
    </physiologicalReaction>
</comment>
<dbReference type="GeneID" id="35116768"/>
<accession>A0A2H4NRS1</accession>
<organism evidence="12">
    <name type="scientific">Bipolaris cookei</name>
    <dbReference type="NCBI Taxonomy" id="74410"/>
    <lineage>
        <taxon>Eukaryota</taxon>
        <taxon>Fungi</taxon>
        <taxon>Dikarya</taxon>
        <taxon>Ascomycota</taxon>
        <taxon>Pezizomycotina</taxon>
        <taxon>Dothideomycetes</taxon>
        <taxon>Pleosporomycetidae</taxon>
        <taxon>Pleosporales</taxon>
        <taxon>Pleosporineae</taxon>
        <taxon>Pleosporaceae</taxon>
        <taxon>Bipolaris</taxon>
    </lineage>
</organism>
<dbReference type="RefSeq" id="YP_009445512.1">
    <property type="nucleotide sequence ID" value="NC_036417.1"/>
</dbReference>
<name>A0A2H4NRS1_9PLEO</name>
<evidence type="ECO:0000259" key="11">
    <source>
        <dbReference type="PROSITE" id="PS50253"/>
    </source>
</evidence>
<evidence type="ECO:0000256" key="3">
    <source>
        <dbReference type="ARBA" id="ARBA00015944"/>
    </source>
</evidence>
<dbReference type="PROSITE" id="PS50253">
    <property type="entry name" value="COX3"/>
    <property type="match status" value="1"/>
</dbReference>
<dbReference type="GO" id="GO:0004129">
    <property type="term" value="F:cytochrome-c oxidase activity"/>
    <property type="evidence" value="ECO:0007669"/>
    <property type="project" value="UniProtKB-EC"/>
</dbReference>
<dbReference type="GO" id="GO:0005743">
    <property type="term" value="C:mitochondrial inner membrane"/>
    <property type="evidence" value="ECO:0007669"/>
    <property type="project" value="UniProtKB-SubCell"/>
</dbReference>
<keyword evidence="10" id="KW-0732">Signal</keyword>
<dbReference type="Pfam" id="PF03161">
    <property type="entry name" value="LAGLIDADG_2"/>
    <property type="match status" value="1"/>
</dbReference>
<dbReference type="PANTHER" id="PTHR11403">
    <property type="entry name" value="CYTOCHROME C OXIDASE SUBUNIT III"/>
    <property type="match status" value="1"/>
</dbReference>
<keyword evidence="4 9" id="KW-0812">Transmembrane</keyword>
<comment type="subcellular location">
    <subcellularLocation>
        <location evidence="1">Mitochondrion inner membrane</location>
        <topology evidence="1">Multi-pass membrane protein</topology>
    </subcellularLocation>
</comment>
<sequence length="465" mass="53357">MFWLWFCFFFRRNLDEITIPARMSPYGVFLGEKGQPPRGCLDPLSLRERGGPRKKKKKRRIMNLLLYIMLNLNRSNFQAHPFHLVSPSPWPLYTSISLLSLTTSAVLSFHGFAYAEYNLMMSLISLILAMSFWWRDVIAEGKLNLVGKTLFNYNLNIAKAIPVEDLKKSLNDYKVNNIEVFKNNNNLGHYLAGLLEHKKPGWLKFSIFKSINPLPITVLFTSKRNKSTYRPENSCTALVVWGVNLYSGFRTLKLSNVELHMFKLPNYQQGVLVGLLLSDGWLSYASANNKYPRFGFEQAFTQSSYIWSVFGIFSHYCYSLPRFKTKNRNNIQTSSVTFATRSMPCLVEFFNDFYLNGKKIVPENIYHILAPVSLAHLIMGDGTAVSGGIRICTDSFTVQDVVRLVNVLIIKYRLKCTLHMVDNKPRIFISSKSMDLLSSIINPYIIPSMKYKLITQSSISSQIKK</sequence>
<dbReference type="GO" id="GO:0045277">
    <property type="term" value="C:respiratory chain complex IV"/>
    <property type="evidence" value="ECO:0007669"/>
    <property type="project" value="UniProtKB-ARBA"/>
</dbReference>
<keyword evidence="12" id="KW-0378">Hydrolase</keyword>
<dbReference type="AlphaFoldDB" id="A0A2H4NRS1"/>
<dbReference type="Gene3D" id="1.10.287.70">
    <property type="match status" value="1"/>
</dbReference>
<evidence type="ECO:0000256" key="7">
    <source>
        <dbReference type="ARBA" id="ARBA00023136"/>
    </source>
</evidence>
<dbReference type="GO" id="GO:0004519">
    <property type="term" value="F:endonuclease activity"/>
    <property type="evidence" value="ECO:0007669"/>
    <property type="project" value="UniProtKB-KW"/>
</dbReference>
<keyword evidence="12" id="KW-0540">Nuclease</keyword>
<dbReference type="SUPFAM" id="SSF55608">
    <property type="entry name" value="Homing endonucleases"/>
    <property type="match status" value="1"/>
</dbReference>
<dbReference type="InterPro" id="IPR000298">
    <property type="entry name" value="Cyt_c_oxidase-like_su3"/>
</dbReference>
<comment type="function">
    <text evidence="9">Component of the cytochrome c oxidase, the last enzyme in the mitochondrial electron transport chain which drives oxidative phosphorylation. The respiratory chain contains 3 multisubunit complexes succinate dehydrogenase (complex II, CII), ubiquinol-cytochrome c oxidoreductase (cytochrome b-c1 complex, complex III, CIII) and cytochrome c oxidase (complex IV, CIV), that cooperate to transfer electrons derived from NADH and succinate to molecular oxygen, creating an electrochemical gradient over the inner membrane that drives transmembrane transport and the ATP synthase. Cytochrome c oxidase is the component of the respiratory chain that catalyzes the reduction of oxygen to water. Electrons originating from reduced cytochrome c in the intermembrane space (IMS) are transferred via the dinuclear copper A center (CU(A)) of subunit 2 and heme A of subunit 1 to the active site in subunit 1, a binuclear center (BNC) formed by heme A3 and copper B (CU(B)). The BNC reduces molecular oxygen to 2 water molecules using 4 electrons from cytochrome c in the IMS and 4 protons from the mitochondrial matrix.</text>
</comment>
<dbReference type="SUPFAM" id="SSF81452">
    <property type="entry name" value="Cytochrome c oxidase subunit III-like"/>
    <property type="match status" value="1"/>
</dbReference>
<evidence type="ECO:0000256" key="8">
    <source>
        <dbReference type="ARBA" id="ARBA00049512"/>
    </source>
</evidence>
<dbReference type="InterPro" id="IPR004860">
    <property type="entry name" value="LAGLIDADG_dom"/>
</dbReference>
<evidence type="ECO:0000256" key="2">
    <source>
        <dbReference type="ARBA" id="ARBA00010581"/>
    </source>
</evidence>
<gene>
    <name evidence="12" type="primary">orf465</name>
</gene>
<reference evidence="12" key="1">
    <citation type="submission" date="2017-08" db="EMBL/GenBank/DDBJ databases">
        <title>The genome sequence of Bipolaris cookei reveals mechanisms of pathogenesis underlying target leaf spot of sorghum.</title>
        <authorList>
            <person name="Zaccaron A.Z."/>
            <person name="Bluhm B.H."/>
        </authorList>
    </citation>
    <scope>NUCLEOTIDE SEQUENCE</scope>
    <source>
        <strain evidence="12">LSLP18</strain>
    </source>
</reference>
<dbReference type="EMBL" id="MF784482">
    <property type="protein sequence ID" value="ATV95682.1"/>
    <property type="molecule type" value="Genomic_DNA"/>
</dbReference>
<protein>
    <recommendedName>
        <fullName evidence="3 9">Cytochrome c oxidase subunit 3</fullName>
    </recommendedName>
</protein>
<dbReference type="PANTHER" id="PTHR11403:SF7">
    <property type="entry name" value="CYTOCHROME C OXIDASE SUBUNIT 3"/>
    <property type="match status" value="1"/>
</dbReference>
<dbReference type="InterPro" id="IPR024791">
    <property type="entry name" value="Cyt_c/ubiquinol_Oxase_su3"/>
</dbReference>
<evidence type="ECO:0000256" key="10">
    <source>
        <dbReference type="SAM" id="SignalP"/>
    </source>
</evidence>
<dbReference type="InterPro" id="IPR035973">
    <property type="entry name" value="Cyt_c_oxidase_su3-like_sf"/>
</dbReference>
<comment type="similarity">
    <text evidence="2 9">Belongs to the cytochrome c oxidase subunit 3 family.</text>
</comment>